<dbReference type="RefSeq" id="XP_025418574.1">
    <property type="nucleotide sequence ID" value="XM_025562789.1"/>
</dbReference>
<accession>A0A8B8G5R0</accession>
<gene>
    <name evidence="2" type="primary">LOC112689205</name>
</gene>
<name>A0A8B8G5R0_9HEMI</name>
<keyword evidence="1" id="KW-1185">Reference proteome</keyword>
<dbReference type="AlphaFoldDB" id="A0A8B8G5R0"/>
<sequence>MLSEKKISNKMIWVSIDETTDIDGRFIANVNVGTLEEHRSGGIHHDNVLLFLSDAAPYMVKAGEVLKSFYSKMIHVTCAVHGLHRVAEEVRGQFSTVDKIISCVKIIFRKAPSRLLLFKTEAPNIRLPPEPINSHPLGKLD</sequence>
<dbReference type="GeneID" id="112689205"/>
<evidence type="ECO:0000313" key="1">
    <source>
        <dbReference type="Proteomes" id="UP000694846"/>
    </source>
</evidence>
<organism evidence="1 2">
    <name type="scientific">Sipha flava</name>
    <name type="common">yellow sugarcane aphid</name>
    <dbReference type="NCBI Taxonomy" id="143950"/>
    <lineage>
        <taxon>Eukaryota</taxon>
        <taxon>Metazoa</taxon>
        <taxon>Ecdysozoa</taxon>
        <taxon>Arthropoda</taxon>
        <taxon>Hexapoda</taxon>
        <taxon>Insecta</taxon>
        <taxon>Pterygota</taxon>
        <taxon>Neoptera</taxon>
        <taxon>Paraneoptera</taxon>
        <taxon>Hemiptera</taxon>
        <taxon>Sternorrhyncha</taxon>
        <taxon>Aphidomorpha</taxon>
        <taxon>Aphidoidea</taxon>
        <taxon>Aphididae</taxon>
        <taxon>Sipha</taxon>
    </lineage>
</organism>
<reference evidence="2" key="1">
    <citation type="submission" date="2025-08" db="UniProtKB">
        <authorList>
            <consortium name="RefSeq"/>
        </authorList>
    </citation>
    <scope>IDENTIFICATION</scope>
    <source>
        <tissue evidence="2">Whole body</tissue>
    </source>
</reference>
<dbReference type="Proteomes" id="UP000694846">
    <property type="component" value="Unplaced"/>
</dbReference>
<dbReference type="OrthoDB" id="6618694at2759"/>
<proteinExistence type="predicted"/>
<protein>
    <submittedName>
        <fullName evidence="2">Uncharacterized protein LOC112689205 isoform X2</fullName>
    </submittedName>
</protein>
<evidence type="ECO:0000313" key="2">
    <source>
        <dbReference type="RefSeq" id="XP_025418574.1"/>
    </source>
</evidence>